<feature type="compositionally biased region" description="Basic and acidic residues" evidence="8">
    <location>
        <begin position="1178"/>
        <end position="1188"/>
    </location>
</feature>
<keyword evidence="5 9" id="KW-1133">Transmembrane helix</keyword>
<evidence type="ECO:0000256" key="7">
    <source>
        <dbReference type="PROSITE-ProRule" id="PRU00176"/>
    </source>
</evidence>
<comment type="subcellular location">
    <subcellularLocation>
        <location evidence="1">Membrane</location>
    </subcellularLocation>
</comment>
<dbReference type="GO" id="GO:0005524">
    <property type="term" value="F:ATP binding"/>
    <property type="evidence" value="ECO:0007669"/>
    <property type="project" value="InterPro"/>
</dbReference>
<dbReference type="InterPro" id="IPR046959">
    <property type="entry name" value="PRK1-6/SRF4-like"/>
</dbReference>
<dbReference type="GO" id="GO:0003723">
    <property type="term" value="F:RNA binding"/>
    <property type="evidence" value="ECO:0007669"/>
    <property type="project" value="UniProtKB-UniRule"/>
</dbReference>
<evidence type="ECO:0000256" key="10">
    <source>
        <dbReference type="SAM" id="SignalP"/>
    </source>
</evidence>
<dbReference type="Pfam" id="PF13855">
    <property type="entry name" value="LRR_8"/>
    <property type="match status" value="1"/>
</dbReference>
<keyword evidence="3 9" id="KW-0812">Transmembrane</keyword>
<dbReference type="OrthoDB" id="676979at2759"/>
<dbReference type="Pfam" id="PF00076">
    <property type="entry name" value="RRM_1"/>
    <property type="match status" value="1"/>
</dbReference>
<sequence length="1243" mass="138637">MKKTIFLVLIFLTFNHSFAKNHKTQVSELKTLIKIKSFLDPDGQTLTSWSENSGSTSYCDGSFEGVACNEMGQVMNISLQGKGLFGKLAPEIGELKGLSGLYLHFNGLHGEIPKEIAELTHLTDLYLNVNNLSGEIPVEFEKMANLKVLQLCYNQLSGSVPTQLGSLKNLNVLALQYNQLTGAIPASLGNLGTLMRLDLSFNRLFGSIPMKIADAPLLQVLDVRNNTLSGNVPLVLKKLDEGFQYANNTQLCGSGFADLNACNSSINPENPNKPEPFAPQSKGVTPKAIPESAYVTGDQSKSKSANASLAAILAAVVTTMLLVAGLFTFIWYRRRKQRIGTAFESSDSRISTDQYQVKEVVNRRSASPLISLEYSNGWDPMSKSQTGSGFLQEVLESYVFNVDDVESATQFFSDSNLLGKSNFSATYRGILRDGSIVAIKRIAKTSCISDETDFLKGLKILTSLKHENLLRLRGFCCSKGRGECFLIYEYVAKGNLLQYLDVKGKTGKGFVLDWSTRFSIIKGIAKGIEYLHSIKGKKPALIHQNISAEKVLIDQNYTPLLSGAGLHKLLANDIIFSTLKASAAMGYLAPEYTTTGRFTDKSDIYAFGMLIFQIVSGKTRIGPTVRQGAELCKFEDFVDANLDGNFSEPEAIALAKIALLCTHESPNSRPTIMIVTQELSAVGFYINQLIIHRFKASPDFNFFQFFQNPLFQFQFFYPIPVLILMGSQRSKEDEVHKISTSVFVTNFPDQYGAKDLWTSCKTYGHVVDAYIPNRRSKAGKRFGFVRFVKVVDVERLVNNLCTVWVGRYKLHANVARFQRAPLNKQSNHYNDNGMKRDNVGVRNNVVGVKGAAKSYAHAVKGIQLPKENSDNNPSLVLDDSCLNQKDYSFCLLGKVNDFASLSNLKMVLANEGFMNLEFKYMGGSWVMIEFQSEGAKKSFQSNLATGTWFSQIIQASYDFTIDERVTWVEIEGVPFKMWSRNTFSRIASRWGDFLDGDDQEDGCFHRKRICISTKMKANIFESFKVVYRGKIFWVRAKEVPGWVPDFVDDNEQENDSDNGSYEGELNVGGLKNSVDLEGDTDVEEVCESKFEEESNKPMLEEVSGGQDNVQSEDPFGLYDILKKKSDANNKDSISEDSLKYPPGFTPRDDKDTSEEVPCVNLEKTRESDVQEVASSVEKQADPKNKVTNDGEESICSGHFKTSEVPPNYSAFYLHYPKNWELTLKVYKHKRSGELSFKSKGNLV</sequence>
<keyword evidence="7" id="KW-0694">RNA-binding</keyword>
<keyword evidence="4" id="KW-0677">Repeat</keyword>
<dbReference type="FunFam" id="3.30.200.20:FF:000371">
    <property type="entry name" value="Protein NSP-INTERACTING KINASE 2"/>
    <property type="match status" value="1"/>
</dbReference>
<feature type="signal peptide" evidence="10">
    <location>
        <begin position="1"/>
        <end position="19"/>
    </location>
</feature>
<feature type="chain" id="PRO_5015582585" evidence="10">
    <location>
        <begin position="20"/>
        <end position="1243"/>
    </location>
</feature>
<evidence type="ECO:0000256" key="9">
    <source>
        <dbReference type="SAM" id="Phobius"/>
    </source>
</evidence>
<feature type="region of interest" description="Disordered" evidence="8">
    <location>
        <begin position="1128"/>
        <end position="1155"/>
    </location>
</feature>
<evidence type="ECO:0000256" key="1">
    <source>
        <dbReference type="ARBA" id="ARBA00004370"/>
    </source>
</evidence>
<evidence type="ECO:0000256" key="5">
    <source>
        <dbReference type="ARBA" id="ARBA00022989"/>
    </source>
</evidence>
<dbReference type="InterPro" id="IPR012677">
    <property type="entry name" value="Nucleotide-bd_a/b_plait_sf"/>
</dbReference>
<feature type="compositionally biased region" description="Acidic residues" evidence="8">
    <location>
        <begin position="1047"/>
        <end position="1056"/>
    </location>
</feature>
<dbReference type="Gene3D" id="3.80.10.10">
    <property type="entry name" value="Ribonuclease Inhibitor"/>
    <property type="match status" value="2"/>
</dbReference>
<feature type="region of interest" description="Disordered" evidence="8">
    <location>
        <begin position="1092"/>
        <end position="1113"/>
    </location>
</feature>
<evidence type="ECO:0000256" key="2">
    <source>
        <dbReference type="ARBA" id="ARBA00022614"/>
    </source>
</evidence>
<evidence type="ECO:0000313" key="14">
    <source>
        <dbReference type="Proteomes" id="UP000245207"/>
    </source>
</evidence>
<feature type="domain" description="RRM" evidence="12">
    <location>
        <begin position="740"/>
        <end position="817"/>
    </location>
</feature>
<dbReference type="InterPro" id="IPR011009">
    <property type="entry name" value="Kinase-like_dom_sf"/>
</dbReference>
<dbReference type="Pfam" id="PF07714">
    <property type="entry name" value="PK_Tyr_Ser-Thr"/>
    <property type="match status" value="1"/>
</dbReference>
<feature type="transmembrane region" description="Helical" evidence="9">
    <location>
        <begin position="309"/>
        <end position="332"/>
    </location>
</feature>
<dbReference type="Pfam" id="PF08263">
    <property type="entry name" value="LRRNT_2"/>
    <property type="match status" value="1"/>
</dbReference>
<dbReference type="PANTHER" id="PTHR48007:SF65">
    <property type="entry name" value="OS01G0577600 PROTEIN"/>
    <property type="match status" value="1"/>
</dbReference>
<dbReference type="InterPro" id="IPR035979">
    <property type="entry name" value="RBD_domain_sf"/>
</dbReference>
<dbReference type="SMART" id="SM00360">
    <property type="entry name" value="RRM"/>
    <property type="match status" value="1"/>
</dbReference>
<feature type="region of interest" description="Disordered" evidence="8">
    <location>
        <begin position="1047"/>
        <end position="1074"/>
    </location>
</feature>
<feature type="domain" description="Protein kinase" evidence="11">
    <location>
        <begin position="412"/>
        <end position="685"/>
    </location>
</feature>
<dbReference type="AlphaFoldDB" id="A0A2U1LYW4"/>
<evidence type="ECO:0000259" key="12">
    <source>
        <dbReference type="PROSITE" id="PS50102"/>
    </source>
</evidence>
<evidence type="ECO:0000259" key="11">
    <source>
        <dbReference type="PROSITE" id="PS50011"/>
    </source>
</evidence>
<gene>
    <name evidence="13" type="ORF">CTI12_AA438020</name>
</gene>
<dbReference type="InterPro" id="IPR013210">
    <property type="entry name" value="LRR_N_plant-typ"/>
</dbReference>
<evidence type="ECO:0000313" key="13">
    <source>
        <dbReference type="EMBL" id="PWA54199.1"/>
    </source>
</evidence>
<dbReference type="InterPro" id="IPR000504">
    <property type="entry name" value="RRM_dom"/>
</dbReference>
<dbReference type="CDD" id="cd00590">
    <property type="entry name" value="RRM_SF"/>
    <property type="match status" value="1"/>
</dbReference>
<keyword evidence="10" id="KW-0732">Signal</keyword>
<dbReference type="GO" id="GO:0004672">
    <property type="term" value="F:protein kinase activity"/>
    <property type="evidence" value="ECO:0007669"/>
    <property type="project" value="InterPro"/>
</dbReference>
<dbReference type="EMBL" id="PKPP01007153">
    <property type="protein sequence ID" value="PWA54199.1"/>
    <property type="molecule type" value="Genomic_DNA"/>
</dbReference>
<evidence type="ECO:0000256" key="8">
    <source>
        <dbReference type="SAM" id="MobiDB-lite"/>
    </source>
</evidence>
<evidence type="ECO:0000256" key="4">
    <source>
        <dbReference type="ARBA" id="ARBA00022737"/>
    </source>
</evidence>
<dbReference type="InterPro" id="IPR032675">
    <property type="entry name" value="LRR_dom_sf"/>
</dbReference>
<reference evidence="13 14" key="1">
    <citation type="journal article" date="2018" name="Mol. Plant">
        <title>The genome of Artemisia annua provides insight into the evolution of Asteraceae family and artemisinin biosynthesis.</title>
        <authorList>
            <person name="Shen Q."/>
            <person name="Zhang L."/>
            <person name="Liao Z."/>
            <person name="Wang S."/>
            <person name="Yan T."/>
            <person name="Shi P."/>
            <person name="Liu M."/>
            <person name="Fu X."/>
            <person name="Pan Q."/>
            <person name="Wang Y."/>
            <person name="Lv Z."/>
            <person name="Lu X."/>
            <person name="Zhang F."/>
            <person name="Jiang W."/>
            <person name="Ma Y."/>
            <person name="Chen M."/>
            <person name="Hao X."/>
            <person name="Li L."/>
            <person name="Tang Y."/>
            <person name="Lv G."/>
            <person name="Zhou Y."/>
            <person name="Sun X."/>
            <person name="Brodelius P.E."/>
            <person name="Rose J.K.C."/>
            <person name="Tang K."/>
        </authorList>
    </citation>
    <scope>NUCLEOTIDE SEQUENCE [LARGE SCALE GENOMIC DNA]</scope>
    <source>
        <strain evidence="14">cv. Huhao1</strain>
        <tissue evidence="13">Leaf</tissue>
    </source>
</reference>
<keyword evidence="2" id="KW-0433">Leucine-rich repeat</keyword>
<protein>
    <submittedName>
        <fullName evidence="13">Uncharacterized protein</fullName>
    </submittedName>
</protein>
<dbReference type="Gene3D" id="3.30.70.330">
    <property type="match status" value="1"/>
</dbReference>
<feature type="region of interest" description="Disordered" evidence="8">
    <location>
        <begin position="1170"/>
        <end position="1191"/>
    </location>
</feature>
<dbReference type="Gene3D" id="3.30.200.20">
    <property type="entry name" value="Phosphorylase Kinase, domain 1"/>
    <property type="match status" value="1"/>
</dbReference>
<name>A0A2U1LYW4_ARTAN</name>
<evidence type="ECO:0000256" key="6">
    <source>
        <dbReference type="ARBA" id="ARBA00023136"/>
    </source>
</evidence>
<dbReference type="PANTHER" id="PTHR48007">
    <property type="entry name" value="LEUCINE-RICH REPEAT RECEPTOR-LIKE PROTEIN KINASE PXC1"/>
    <property type="match status" value="1"/>
</dbReference>
<accession>A0A2U1LYW4</accession>
<dbReference type="SUPFAM" id="SSF52058">
    <property type="entry name" value="L domain-like"/>
    <property type="match status" value="1"/>
</dbReference>
<dbReference type="InterPro" id="IPR000719">
    <property type="entry name" value="Prot_kinase_dom"/>
</dbReference>
<dbReference type="InterPro" id="IPR001245">
    <property type="entry name" value="Ser-Thr/Tyr_kinase_cat_dom"/>
</dbReference>
<dbReference type="Proteomes" id="UP000245207">
    <property type="component" value="Unassembled WGS sequence"/>
</dbReference>
<keyword evidence="14" id="KW-1185">Reference proteome</keyword>
<dbReference type="CDD" id="cd14066">
    <property type="entry name" value="STKc_IRAK"/>
    <property type="match status" value="1"/>
</dbReference>
<dbReference type="GO" id="GO:0016020">
    <property type="term" value="C:membrane"/>
    <property type="evidence" value="ECO:0007669"/>
    <property type="project" value="UniProtKB-SubCell"/>
</dbReference>
<dbReference type="Pfam" id="PF00560">
    <property type="entry name" value="LRR_1"/>
    <property type="match status" value="1"/>
</dbReference>
<dbReference type="SUPFAM" id="SSF54928">
    <property type="entry name" value="RNA-binding domain, RBD"/>
    <property type="match status" value="1"/>
</dbReference>
<dbReference type="FunFam" id="3.80.10.10:FF:000485">
    <property type="entry name" value="Protein NSP-INTERACTING KINASE 2"/>
    <property type="match status" value="1"/>
</dbReference>
<evidence type="ECO:0000256" key="3">
    <source>
        <dbReference type="ARBA" id="ARBA00022692"/>
    </source>
</evidence>
<dbReference type="FunFam" id="3.80.10.10:FF:000379">
    <property type="entry name" value="Protein NSP-INTERACTING KINASE 2"/>
    <property type="match status" value="1"/>
</dbReference>
<organism evidence="13 14">
    <name type="scientific">Artemisia annua</name>
    <name type="common">Sweet wormwood</name>
    <dbReference type="NCBI Taxonomy" id="35608"/>
    <lineage>
        <taxon>Eukaryota</taxon>
        <taxon>Viridiplantae</taxon>
        <taxon>Streptophyta</taxon>
        <taxon>Embryophyta</taxon>
        <taxon>Tracheophyta</taxon>
        <taxon>Spermatophyta</taxon>
        <taxon>Magnoliopsida</taxon>
        <taxon>eudicotyledons</taxon>
        <taxon>Gunneridae</taxon>
        <taxon>Pentapetalae</taxon>
        <taxon>asterids</taxon>
        <taxon>campanulids</taxon>
        <taxon>Asterales</taxon>
        <taxon>Asteraceae</taxon>
        <taxon>Asteroideae</taxon>
        <taxon>Anthemideae</taxon>
        <taxon>Artemisiinae</taxon>
        <taxon>Artemisia</taxon>
    </lineage>
</organism>
<proteinExistence type="predicted"/>
<dbReference type="SUPFAM" id="SSF56112">
    <property type="entry name" value="Protein kinase-like (PK-like)"/>
    <property type="match status" value="1"/>
</dbReference>
<dbReference type="PROSITE" id="PS50011">
    <property type="entry name" value="PROTEIN_KINASE_DOM"/>
    <property type="match status" value="1"/>
</dbReference>
<dbReference type="Gene3D" id="1.10.510.10">
    <property type="entry name" value="Transferase(Phosphotransferase) domain 1"/>
    <property type="match status" value="1"/>
</dbReference>
<keyword evidence="6 9" id="KW-0472">Membrane</keyword>
<dbReference type="PROSITE" id="PS50102">
    <property type="entry name" value="RRM"/>
    <property type="match status" value="1"/>
</dbReference>
<comment type="caution">
    <text evidence="13">The sequence shown here is derived from an EMBL/GenBank/DDBJ whole genome shotgun (WGS) entry which is preliminary data.</text>
</comment>
<feature type="compositionally biased region" description="Basic and acidic residues" evidence="8">
    <location>
        <begin position="1128"/>
        <end position="1138"/>
    </location>
</feature>
<dbReference type="InterPro" id="IPR001611">
    <property type="entry name" value="Leu-rich_rpt"/>
</dbReference>